<dbReference type="InterPro" id="IPR052351">
    <property type="entry name" value="Ornithine_N-alpha-AT"/>
</dbReference>
<keyword evidence="2" id="KW-0444">Lipid biosynthesis</keyword>
<dbReference type="GO" id="GO:0043810">
    <property type="term" value="F:ornithine-acyl [acyl carrier protein] N-acyltransferase activity"/>
    <property type="evidence" value="ECO:0007669"/>
    <property type="project" value="UniProtKB-EC"/>
</dbReference>
<dbReference type="OrthoDB" id="9787072at2"/>
<keyword evidence="3 11" id="KW-0808">Transferase</keyword>
<keyword evidence="4" id="KW-0443">Lipid metabolism</keyword>
<dbReference type="Gene3D" id="3.40.630.30">
    <property type="match status" value="1"/>
</dbReference>
<accession>A0A318SRH4</accession>
<comment type="similarity">
    <text evidence="6">Belongs to the acetyltransferase family. OlsB subfamily.</text>
</comment>
<dbReference type="SUPFAM" id="SSF55729">
    <property type="entry name" value="Acyl-CoA N-acyltransferases (Nat)"/>
    <property type="match status" value="1"/>
</dbReference>
<dbReference type="InterPro" id="IPR016181">
    <property type="entry name" value="Acyl_CoA_acyltransferase"/>
</dbReference>
<dbReference type="Pfam" id="PF13444">
    <property type="entry name" value="Acetyltransf_5"/>
    <property type="match status" value="1"/>
</dbReference>
<evidence type="ECO:0000256" key="2">
    <source>
        <dbReference type="ARBA" id="ARBA00022516"/>
    </source>
</evidence>
<comment type="function">
    <text evidence="9">Catalyzes the first step in the biosynthesis of ornithine lipids, which are phosphorus-free membrane lipids. Catalyzes the 3-hydroxyacyl-acyl carrier protein-dependent acylation of ornithine to form lyso-ornithine lipid (LOL).</text>
</comment>
<dbReference type="AlphaFoldDB" id="A0A318SRH4"/>
<sequence>MPPRPATLLEKGGARARYARGGADLRRAQALRQQCFHPAATGGLDSDAHDALCRHVLIEDRSGSLLGTFRLLPLPDAAGIGDSYSAQHYDLTRLEGFDGPVLELGRFCIHPAARDADVLRLAWGALTRVVDETRSGLLFGCASFAGTRAERYLDAFAMLRQGHLAPPRWTPRVKAPRVFPFAERLQRDPDRRLALLHMPPLLRSYIQMGGWVSDHAVVDEQMDTLHVFTGLEIGRIPPARARALRAVAA</sequence>
<name>A0A318SRH4_9RHOB</name>
<evidence type="ECO:0000256" key="3">
    <source>
        <dbReference type="ARBA" id="ARBA00022679"/>
    </source>
</evidence>
<dbReference type="EC" id="2.3.2.30" evidence="7"/>
<dbReference type="PANTHER" id="PTHR37323">
    <property type="entry name" value="GCN5-RELATED N-ACETYLTRANSFERASE"/>
    <property type="match status" value="1"/>
</dbReference>
<dbReference type="GO" id="GO:0006629">
    <property type="term" value="P:lipid metabolic process"/>
    <property type="evidence" value="ECO:0007669"/>
    <property type="project" value="UniProtKB-KW"/>
</dbReference>
<keyword evidence="5 11" id="KW-0012">Acyltransferase</keyword>
<proteinExistence type="inferred from homology"/>
<comment type="catalytic activity">
    <reaction evidence="10">
        <text>a (3R)-hydroxyacyl-[ACP] + L-ornithine = a lyso-ornithine lipid + holo-[ACP] + H(+)</text>
        <dbReference type="Rhea" id="RHEA:20633"/>
        <dbReference type="Rhea" id="RHEA-COMP:9685"/>
        <dbReference type="Rhea" id="RHEA-COMP:9945"/>
        <dbReference type="ChEBI" id="CHEBI:15378"/>
        <dbReference type="ChEBI" id="CHEBI:46911"/>
        <dbReference type="ChEBI" id="CHEBI:64479"/>
        <dbReference type="ChEBI" id="CHEBI:78827"/>
        <dbReference type="ChEBI" id="CHEBI:138482"/>
        <dbReference type="EC" id="2.3.2.30"/>
    </reaction>
    <physiologicalReaction direction="left-to-right" evidence="10">
        <dbReference type="Rhea" id="RHEA:20634"/>
    </physiologicalReaction>
</comment>
<evidence type="ECO:0000256" key="5">
    <source>
        <dbReference type="ARBA" id="ARBA00023315"/>
    </source>
</evidence>
<dbReference type="RefSeq" id="WP_110814546.1">
    <property type="nucleotide sequence ID" value="NZ_QJTE01000003.1"/>
</dbReference>
<dbReference type="PANTHER" id="PTHR37323:SF1">
    <property type="entry name" value="L-ORNITHINE N(ALPHA)-ACYLTRANSFERASE"/>
    <property type="match status" value="1"/>
</dbReference>
<evidence type="ECO:0000256" key="1">
    <source>
        <dbReference type="ARBA" id="ARBA00005189"/>
    </source>
</evidence>
<evidence type="ECO:0000256" key="6">
    <source>
        <dbReference type="ARBA" id="ARBA00038095"/>
    </source>
</evidence>
<evidence type="ECO:0000256" key="10">
    <source>
        <dbReference type="ARBA" id="ARBA00047785"/>
    </source>
</evidence>
<reference evidence="11 12" key="1">
    <citation type="submission" date="2018-06" db="EMBL/GenBank/DDBJ databases">
        <title>Genomic Encyclopedia of Type Strains, Phase III (KMG-III): the genomes of soil and plant-associated and newly described type strains.</title>
        <authorList>
            <person name="Whitman W."/>
        </authorList>
    </citation>
    <scope>NUCLEOTIDE SEQUENCE [LARGE SCALE GENOMIC DNA]</scope>
    <source>
        <strain evidence="11 12">CECT 9025</strain>
    </source>
</reference>
<dbReference type="Proteomes" id="UP000248311">
    <property type="component" value="Unassembled WGS sequence"/>
</dbReference>
<evidence type="ECO:0000313" key="11">
    <source>
        <dbReference type="EMBL" id="PYE84005.1"/>
    </source>
</evidence>
<protein>
    <recommendedName>
        <fullName evidence="8">L-ornithine N(alpha)-acyltransferase</fullName>
        <ecNumber evidence="7">2.3.2.30</ecNumber>
    </recommendedName>
</protein>
<evidence type="ECO:0000256" key="7">
    <source>
        <dbReference type="ARBA" id="ARBA00039058"/>
    </source>
</evidence>
<keyword evidence="12" id="KW-1185">Reference proteome</keyword>
<gene>
    <name evidence="11" type="ORF">DFP88_103368</name>
</gene>
<evidence type="ECO:0000256" key="4">
    <source>
        <dbReference type="ARBA" id="ARBA00023098"/>
    </source>
</evidence>
<organism evidence="11 12">
    <name type="scientific">Pseudoroseicyclus aestuarii</name>
    <dbReference type="NCBI Taxonomy" id="1795041"/>
    <lineage>
        <taxon>Bacteria</taxon>
        <taxon>Pseudomonadati</taxon>
        <taxon>Pseudomonadota</taxon>
        <taxon>Alphaproteobacteria</taxon>
        <taxon>Rhodobacterales</taxon>
        <taxon>Paracoccaceae</taxon>
        <taxon>Pseudoroseicyclus</taxon>
    </lineage>
</organism>
<evidence type="ECO:0000313" key="12">
    <source>
        <dbReference type="Proteomes" id="UP000248311"/>
    </source>
</evidence>
<evidence type="ECO:0000256" key="9">
    <source>
        <dbReference type="ARBA" id="ARBA00045724"/>
    </source>
</evidence>
<comment type="pathway">
    <text evidence="1">Lipid metabolism.</text>
</comment>
<comment type="caution">
    <text evidence="11">The sequence shown here is derived from an EMBL/GenBank/DDBJ whole genome shotgun (WGS) entry which is preliminary data.</text>
</comment>
<evidence type="ECO:0000256" key="8">
    <source>
        <dbReference type="ARBA" id="ARBA00039866"/>
    </source>
</evidence>
<dbReference type="EMBL" id="QJTE01000003">
    <property type="protein sequence ID" value="PYE84005.1"/>
    <property type="molecule type" value="Genomic_DNA"/>
</dbReference>